<evidence type="ECO:0000256" key="3">
    <source>
        <dbReference type="ARBA" id="ARBA00022692"/>
    </source>
</evidence>
<reference evidence="13" key="1">
    <citation type="submission" date="2019-08" db="EMBL/GenBank/DDBJ databases">
        <title>Complete Genome Sequence of the Polysaccharide-Degrading Rumen Bacterium Pseudobutyrivibrio xylanivorans MA3014.</title>
        <authorList>
            <person name="Palevich N."/>
            <person name="Maclean P.H."/>
            <person name="Kelly W.J."/>
            <person name="Leahy S.C."/>
            <person name="Rakonjac J."/>
            <person name="Attwood G.T."/>
        </authorList>
    </citation>
    <scope>NUCLEOTIDE SEQUENCE [LARGE SCALE GENOMIC DNA]</scope>
    <source>
        <strain evidence="13">MA3014</strain>
    </source>
</reference>
<protein>
    <submittedName>
        <fullName evidence="12">Uncharacterized protein</fullName>
    </submittedName>
</protein>
<keyword evidence="2" id="KW-1003">Cell membrane</keyword>
<dbReference type="AlphaFoldDB" id="A0A5P6VQG4"/>
<evidence type="ECO:0000313" key="13">
    <source>
        <dbReference type="Proteomes" id="UP000327030"/>
    </source>
</evidence>
<name>A0A5P6VQG4_PSEXY</name>
<dbReference type="EMBL" id="CP043028">
    <property type="protein sequence ID" value="QFJ54578.1"/>
    <property type="molecule type" value="Genomic_DNA"/>
</dbReference>
<keyword evidence="4 9" id="KW-1133">Transmembrane helix</keyword>
<dbReference type="GO" id="GO:0007165">
    <property type="term" value="P:signal transduction"/>
    <property type="evidence" value="ECO:0007669"/>
    <property type="project" value="UniProtKB-KW"/>
</dbReference>
<feature type="transmembrane region" description="Helical" evidence="9">
    <location>
        <begin position="6"/>
        <end position="34"/>
    </location>
</feature>
<evidence type="ECO:0000256" key="4">
    <source>
        <dbReference type="ARBA" id="ARBA00022989"/>
    </source>
</evidence>
<dbReference type="PROSITE" id="PS50111">
    <property type="entry name" value="CHEMOTAXIS_TRANSDUC_2"/>
    <property type="match status" value="1"/>
</dbReference>
<dbReference type="RefSeq" id="WP_151623065.1">
    <property type="nucleotide sequence ID" value="NZ_CP043028.1"/>
</dbReference>
<evidence type="ECO:0000259" key="11">
    <source>
        <dbReference type="PROSITE" id="PS50885"/>
    </source>
</evidence>
<keyword evidence="6 8" id="KW-0807">Transducer</keyword>
<dbReference type="OrthoDB" id="5449717at2"/>
<evidence type="ECO:0000256" key="2">
    <source>
        <dbReference type="ARBA" id="ARBA00022475"/>
    </source>
</evidence>
<dbReference type="PANTHER" id="PTHR32089:SF112">
    <property type="entry name" value="LYSOZYME-LIKE PROTEIN-RELATED"/>
    <property type="match status" value="1"/>
</dbReference>
<dbReference type="PANTHER" id="PTHR32089">
    <property type="entry name" value="METHYL-ACCEPTING CHEMOTAXIS PROTEIN MCPB"/>
    <property type="match status" value="1"/>
</dbReference>
<evidence type="ECO:0000256" key="9">
    <source>
        <dbReference type="SAM" id="Phobius"/>
    </source>
</evidence>
<dbReference type="KEGG" id="pxv:FXF36_06795"/>
<dbReference type="SUPFAM" id="SSF58104">
    <property type="entry name" value="Methyl-accepting chemotaxis protein (MCP) signaling domain"/>
    <property type="match status" value="1"/>
</dbReference>
<dbReference type="Gene3D" id="6.10.340.10">
    <property type="match status" value="1"/>
</dbReference>
<keyword evidence="3 9" id="KW-0812">Transmembrane</keyword>
<dbReference type="Gene3D" id="1.10.287.950">
    <property type="entry name" value="Methyl-accepting chemotaxis protein"/>
    <property type="match status" value="1"/>
</dbReference>
<evidence type="ECO:0000256" key="7">
    <source>
        <dbReference type="ARBA" id="ARBA00029447"/>
    </source>
</evidence>
<feature type="domain" description="HAMP" evidence="11">
    <location>
        <begin position="198"/>
        <end position="243"/>
    </location>
</feature>
<evidence type="ECO:0000259" key="10">
    <source>
        <dbReference type="PROSITE" id="PS50111"/>
    </source>
</evidence>
<feature type="domain" description="Methyl-accepting transducer" evidence="10">
    <location>
        <begin position="262"/>
        <end position="519"/>
    </location>
</feature>
<dbReference type="InterPro" id="IPR033463">
    <property type="entry name" value="sCache_3"/>
</dbReference>
<dbReference type="SMART" id="SM00283">
    <property type="entry name" value="MA"/>
    <property type="match status" value="1"/>
</dbReference>
<evidence type="ECO:0000313" key="12">
    <source>
        <dbReference type="EMBL" id="QFJ54578.1"/>
    </source>
</evidence>
<feature type="transmembrane region" description="Helical" evidence="9">
    <location>
        <begin position="168"/>
        <end position="188"/>
    </location>
</feature>
<dbReference type="GO" id="GO:0005886">
    <property type="term" value="C:plasma membrane"/>
    <property type="evidence" value="ECO:0007669"/>
    <property type="project" value="UniProtKB-SubCell"/>
</dbReference>
<evidence type="ECO:0000256" key="5">
    <source>
        <dbReference type="ARBA" id="ARBA00023136"/>
    </source>
</evidence>
<dbReference type="InterPro" id="IPR003660">
    <property type="entry name" value="HAMP_dom"/>
</dbReference>
<dbReference type="Pfam" id="PF17202">
    <property type="entry name" value="sCache_3_3"/>
    <property type="match status" value="1"/>
</dbReference>
<evidence type="ECO:0000256" key="6">
    <source>
        <dbReference type="ARBA" id="ARBA00023224"/>
    </source>
</evidence>
<keyword evidence="5 9" id="KW-0472">Membrane</keyword>
<dbReference type="Proteomes" id="UP000327030">
    <property type="component" value="Chromosome 1"/>
</dbReference>
<comment type="similarity">
    <text evidence="7">Belongs to the methyl-accepting chemotaxis (MCP) protein family.</text>
</comment>
<proteinExistence type="inferred from homology"/>
<evidence type="ECO:0000256" key="8">
    <source>
        <dbReference type="PROSITE-ProRule" id="PRU00284"/>
    </source>
</evidence>
<dbReference type="Pfam" id="PF00015">
    <property type="entry name" value="MCPsignal"/>
    <property type="match status" value="1"/>
</dbReference>
<dbReference type="PROSITE" id="PS50885">
    <property type="entry name" value="HAMP"/>
    <property type="match status" value="1"/>
</dbReference>
<dbReference type="InterPro" id="IPR004089">
    <property type="entry name" value="MCPsignal_dom"/>
</dbReference>
<gene>
    <name evidence="12" type="ORF">FXF36_06795</name>
</gene>
<evidence type="ECO:0000256" key="1">
    <source>
        <dbReference type="ARBA" id="ARBA00004651"/>
    </source>
</evidence>
<sequence length="551" mass="58509">MNKIPSIKIALIGMVIATMSILGLVNLSVSIYNLKTGMESEAMRGVQAACKTYSSVLNITEHGAKTDNSDLEAQLKESTGYDYTFILGDVRNRSSIEGIAGTKVDNDIYQAVVNSYESYAAADVEINGKQYYVAYEPLIYNDVAYGMAFVGLEKDTIITALEQKTNTIIIAGLIAMALIISVSILAAIKMSKAIKANVKAIDKLATGELSIEIDERITCRADELGQTGRSILSLADKLSDVIGNARSSSSELDTSAEYLSATAETISMTADNVTNAVDHVANGATSQAESLQEAVTSVEEINDAIQQITDNTSHMNELAGCMQDNSQTSSAALQELQASTEETIQSIEDIVGKIDSTNKAVASVCEAVAIIDSIAAQTNLLSLNASIEAARAGESGRGFSVVANEIRDLAEQSANAAKNIQEIMAVLSADSEATMENAGQVQGAVERQGMVIGKTIDAVNSMIENIDESLVVTNQIVASVNRSDEATKVFADTINSLSAISQENAASTEETRASMIELAETVSKLSEKATSLNDISKILEKEMSFFNKNVA</sequence>
<organism evidence="12 13">
    <name type="scientific">Pseudobutyrivibrio xylanivorans</name>
    <dbReference type="NCBI Taxonomy" id="185007"/>
    <lineage>
        <taxon>Bacteria</taxon>
        <taxon>Bacillati</taxon>
        <taxon>Bacillota</taxon>
        <taxon>Clostridia</taxon>
        <taxon>Lachnospirales</taxon>
        <taxon>Lachnospiraceae</taxon>
        <taxon>Pseudobutyrivibrio</taxon>
    </lineage>
</organism>
<comment type="subcellular location">
    <subcellularLocation>
        <location evidence="1">Cell membrane</location>
        <topology evidence="1">Multi-pass membrane protein</topology>
    </subcellularLocation>
</comment>
<accession>A0A5P6VQG4</accession>